<sequence>MPEPIQSFSSATATPHSPSTTLKQQNQTHSPSTAISFSSDPKPMLGASSNNRLSYPSRNVVVPIPEQAWQENQDVTLYSSTTATPLTLR</sequence>
<evidence type="ECO:0000256" key="1">
    <source>
        <dbReference type="SAM" id="MobiDB-lite"/>
    </source>
</evidence>
<feature type="compositionally biased region" description="Polar residues" evidence="1">
    <location>
        <begin position="22"/>
        <end position="39"/>
    </location>
</feature>
<name>A0A2N9I0U5_FAGSY</name>
<organism evidence="2">
    <name type="scientific">Fagus sylvatica</name>
    <name type="common">Beechnut</name>
    <dbReference type="NCBI Taxonomy" id="28930"/>
    <lineage>
        <taxon>Eukaryota</taxon>
        <taxon>Viridiplantae</taxon>
        <taxon>Streptophyta</taxon>
        <taxon>Embryophyta</taxon>
        <taxon>Tracheophyta</taxon>
        <taxon>Spermatophyta</taxon>
        <taxon>Magnoliopsida</taxon>
        <taxon>eudicotyledons</taxon>
        <taxon>Gunneridae</taxon>
        <taxon>Pentapetalae</taxon>
        <taxon>rosids</taxon>
        <taxon>fabids</taxon>
        <taxon>Fagales</taxon>
        <taxon>Fagaceae</taxon>
        <taxon>Fagus</taxon>
    </lineage>
</organism>
<dbReference type="EMBL" id="OIVN01004469">
    <property type="protein sequence ID" value="SPD17633.1"/>
    <property type="molecule type" value="Genomic_DNA"/>
</dbReference>
<reference evidence="2" key="1">
    <citation type="submission" date="2018-02" db="EMBL/GenBank/DDBJ databases">
        <authorList>
            <person name="Cohen D.B."/>
            <person name="Kent A.D."/>
        </authorList>
    </citation>
    <scope>NUCLEOTIDE SEQUENCE</scope>
</reference>
<dbReference type="AlphaFoldDB" id="A0A2N9I0U5"/>
<proteinExistence type="predicted"/>
<accession>A0A2N9I0U5</accession>
<feature type="compositionally biased region" description="Low complexity" evidence="1">
    <location>
        <begin position="9"/>
        <end position="21"/>
    </location>
</feature>
<gene>
    <name evidence="2" type="ORF">FSB_LOCUS45515</name>
</gene>
<feature type="compositionally biased region" description="Polar residues" evidence="1">
    <location>
        <begin position="47"/>
        <end position="56"/>
    </location>
</feature>
<protein>
    <submittedName>
        <fullName evidence="2">Uncharacterized protein</fullName>
    </submittedName>
</protein>
<evidence type="ECO:0000313" key="2">
    <source>
        <dbReference type="EMBL" id="SPD17633.1"/>
    </source>
</evidence>
<feature type="region of interest" description="Disordered" evidence="1">
    <location>
        <begin position="1"/>
        <end position="56"/>
    </location>
</feature>